<keyword evidence="3" id="KW-1003">Cell membrane</keyword>
<sequence length="163" mass="17226">MTRSLPAPSRDIALLVARLVIGVVFYAHGWQKLVLNGISDTAVLFHNFGIPLAIVASSFTVCVEFVGGTLLILGVLVPVASAFITFVMLGAIYFVHGSHGIFAADGGWELVAVLIAGVLAIAAFGPGRLSLDHLLHTRKAPAPAPVPIPEPYHPGPFDSIRQR</sequence>
<dbReference type="InterPro" id="IPR051907">
    <property type="entry name" value="DoxX-like_oxidoreductase"/>
</dbReference>
<dbReference type="RefSeq" id="WP_169384294.1">
    <property type="nucleotide sequence ID" value="NZ_JAAXLA010000066.1"/>
</dbReference>
<dbReference type="PANTHER" id="PTHR33452:SF1">
    <property type="entry name" value="INNER MEMBRANE PROTEIN YPHA-RELATED"/>
    <property type="match status" value="1"/>
</dbReference>
<comment type="similarity">
    <text evidence="2">Belongs to the DoxX family.</text>
</comment>
<comment type="subcellular location">
    <subcellularLocation>
        <location evidence="1">Cell membrane</location>
        <topology evidence="1">Multi-pass membrane protein</topology>
    </subcellularLocation>
</comment>
<evidence type="ECO:0000256" key="1">
    <source>
        <dbReference type="ARBA" id="ARBA00004651"/>
    </source>
</evidence>
<evidence type="ECO:0000256" key="2">
    <source>
        <dbReference type="ARBA" id="ARBA00006679"/>
    </source>
</evidence>
<feature type="transmembrane region" description="Helical" evidence="7">
    <location>
        <begin position="12"/>
        <end position="30"/>
    </location>
</feature>
<gene>
    <name evidence="8" type="ORF">HF526_26480</name>
</gene>
<keyword evidence="5 7" id="KW-1133">Transmembrane helix</keyword>
<feature type="transmembrane region" description="Helical" evidence="7">
    <location>
        <begin position="107"/>
        <end position="129"/>
    </location>
</feature>
<keyword evidence="4 7" id="KW-0812">Transmembrane</keyword>
<dbReference type="Pfam" id="PF07681">
    <property type="entry name" value="DoxX"/>
    <property type="match status" value="1"/>
</dbReference>
<evidence type="ECO:0000256" key="7">
    <source>
        <dbReference type="SAM" id="Phobius"/>
    </source>
</evidence>
<feature type="transmembrane region" description="Helical" evidence="7">
    <location>
        <begin position="70"/>
        <end position="95"/>
    </location>
</feature>
<organism evidence="8 9">
    <name type="scientific">Pseudonocardia acidicola</name>
    <dbReference type="NCBI Taxonomy" id="2724939"/>
    <lineage>
        <taxon>Bacteria</taxon>
        <taxon>Bacillati</taxon>
        <taxon>Actinomycetota</taxon>
        <taxon>Actinomycetes</taxon>
        <taxon>Pseudonocardiales</taxon>
        <taxon>Pseudonocardiaceae</taxon>
        <taxon>Pseudonocardia</taxon>
    </lineage>
</organism>
<accession>A0ABX1SGY4</accession>
<reference evidence="8 9" key="1">
    <citation type="submission" date="2020-04" db="EMBL/GenBank/DDBJ databases">
        <authorList>
            <person name="Klaysubun C."/>
            <person name="Duangmal K."/>
            <person name="Lipun K."/>
        </authorList>
    </citation>
    <scope>NUCLEOTIDE SEQUENCE [LARGE SCALE GENOMIC DNA]</scope>
    <source>
        <strain evidence="8 9">K10HN5</strain>
    </source>
</reference>
<evidence type="ECO:0000256" key="4">
    <source>
        <dbReference type="ARBA" id="ARBA00022692"/>
    </source>
</evidence>
<evidence type="ECO:0000256" key="6">
    <source>
        <dbReference type="ARBA" id="ARBA00023136"/>
    </source>
</evidence>
<evidence type="ECO:0000313" key="8">
    <source>
        <dbReference type="EMBL" id="NMI00826.1"/>
    </source>
</evidence>
<protein>
    <submittedName>
        <fullName evidence="8">DoxX family protein</fullName>
    </submittedName>
</protein>
<proteinExistence type="inferred from homology"/>
<name>A0ABX1SGY4_9PSEU</name>
<dbReference type="Proteomes" id="UP000820669">
    <property type="component" value="Unassembled WGS sequence"/>
</dbReference>
<feature type="transmembrane region" description="Helical" evidence="7">
    <location>
        <begin position="42"/>
        <end position="63"/>
    </location>
</feature>
<dbReference type="EMBL" id="JAAXLA010000066">
    <property type="protein sequence ID" value="NMI00826.1"/>
    <property type="molecule type" value="Genomic_DNA"/>
</dbReference>
<keyword evidence="6 7" id="KW-0472">Membrane</keyword>
<keyword evidence="9" id="KW-1185">Reference proteome</keyword>
<evidence type="ECO:0000256" key="3">
    <source>
        <dbReference type="ARBA" id="ARBA00022475"/>
    </source>
</evidence>
<evidence type="ECO:0000256" key="5">
    <source>
        <dbReference type="ARBA" id="ARBA00022989"/>
    </source>
</evidence>
<dbReference type="InterPro" id="IPR032808">
    <property type="entry name" value="DoxX"/>
</dbReference>
<evidence type="ECO:0000313" key="9">
    <source>
        <dbReference type="Proteomes" id="UP000820669"/>
    </source>
</evidence>
<comment type="caution">
    <text evidence="8">The sequence shown here is derived from an EMBL/GenBank/DDBJ whole genome shotgun (WGS) entry which is preliminary data.</text>
</comment>
<dbReference type="PANTHER" id="PTHR33452">
    <property type="entry name" value="OXIDOREDUCTASE CATD-RELATED"/>
    <property type="match status" value="1"/>
</dbReference>